<dbReference type="InterPro" id="IPR001712">
    <property type="entry name" value="T3SS_FHIPEP"/>
</dbReference>
<keyword evidence="8" id="KW-0282">Flagellum</keyword>
<protein>
    <recommendedName>
        <fullName evidence="7">Flagellar biosynthesis protein FlhA</fullName>
    </recommendedName>
</protein>
<evidence type="ECO:0000313" key="8">
    <source>
        <dbReference type="EMBL" id="MBE8717413.1"/>
    </source>
</evidence>
<dbReference type="InterPro" id="IPR025505">
    <property type="entry name" value="FHIPEP_CS"/>
</dbReference>
<dbReference type="PROSITE" id="PS00994">
    <property type="entry name" value="FHIPEP"/>
    <property type="match status" value="1"/>
</dbReference>
<comment type="caution">
    <text evidence="8">The sequence shown here is derived from an EMBL/GenBank/DDBJ whole genome shotgun (WGS) entry which is preliminary data.</text>
</comment>
<keyword evidence="6 7" id="KW-0472">Membrane</keyword>
<dbReference type="InterPro" id="IPR006301">
    <property type="entry name" value="FlhA"/>
</dbReference>
<dbReference type="Gene3D" id="1.10.8.540">
    <property type="entry name" value="FHIPEP family, domain 3"/>
    <property type="match status" value="1"/>
</dbReference>
<evidence type="ECO:0000256" key="7">
    <source>
        <dbReference type="RuleBase" id="RU364093"/>
    </source>
</evidence>
<evidence type="ECO:0000256" key="3">
    <source>
        <dbReference type="ARBA" id="ARBA00022475"/>
    </source>
</evidence>
<evidence type="ECO:0000256" key="4">
    <source>
        <dbReference type="ARBA" id="ARBA00022692"/>
    </source>
</evidence>
<dbReference type="Proteomes" id="UP000652567">
    <property type="component" value="Unassembled WGS sequence"/>
</dbReference>
<evidence type="ECO:0000256" key="1">
    <source>
        <dbReference type="ARBA" id="ARBA00004651"/>
    </source>
</evidence>
<proteinExistence type="inferred from homology"/>
<sequence>MALPGLPQFRKPDARVVWSQARGLSKGNLGIPLLLLMLLAMIILPMPAFLLDTFFTFNIALSIVVLMVGIYSKRPLDFAVFPSILLIATLLRLSLNVASTRVILLNGHEGSDAAGKVIKAFGEVVIGGNYAVGIVVFLILMIINFVVVTKGAGRISEVSARFTLDAMPGKQMAIDADLNAGLIDQDEARDRRKEVAKEADFYGAMDGASKFVRGDAVAGILIMVITIIGGLAIGMIQHGLSFQQAMELYILLTIGDGLVGQIPALLLSVSAAILVTRVNTSEDMGQQVIGQMFATPKALAIAAFILFMMGSIPGMPHVAFMGLGAAAAGLAYFIHWRKNQPVAVEDNGYIPSSARMAPDAQGQGGGMPAAPRTVASLPPAAEPTEVGWDDVQPVDVIGLEVGYRLIPMVDKNQGGELLGRIKGVRKKLSQDMGFLVPTVHIRDNLDLLPNAYRISLMGVAVAEAEVYPDREMAINPGQVFGTLDGIKTKDPAFGLDAIWIQASQKEQAQTLGYTVVDASTVVATHLNQILQQHIHELLGHEDVQKLLDMLAKSSPKLAEELVPNTINLNVFLKVLQNLLRERVPIRDIRSIAEALASTGGKSQDPATLTSIARVALSRQIAQNIVGSELNLPVISLEPALEQLLLGSVQQAQKSGADDSAFIEPGLAERLQQSLISAAQKQEMAGKPLVLLVAAPLRMMLSRFVRHSVPDMRVLAYTEIPDNKQITIDASVGANN</sequence>
<evidence type="ECO:0000256" key="5">
    <source>
        <dbReference type="ARBA" id="ARBA00022989"/>
    </source>
</evidence>
<keyword evidence="4 7" id="KW-0812">Transmembrane</keyword>
<dbReference type="NCBIfam" id="TIGR01398">
    <property type="entry name" value="FlhA"/>
    <property type="match status" value="1"/>
</dbReference>
<name>A0A928V272_9GAMM</name>
<dbReference type="EMBL" id="PRDL01000001">
    <property type="protein sequence ID" value="MBE8717413.1"/>
    <property type="molecule type" value="Genomic_DNA"/>
</dbReference>
<dbReference type="GO" id="GO:0009306">
    <property type="term" value="P:protein secretion"/>
    <property type="evidence" value="ECO:0007669"/>
    <property type="project" value="InterPro"/>
</dbReference>
<dbReference type="PIRSF" id="PIRSF005419">
    <property type="entry name" value="FlhA"/>
    <property type="match status" value="1"/>
</dbReference>
<dbReference type="AlphaFoldDB" id="A0A928V272"/>
<dbReference type="Gene3D" id="3.40.50.12790">
    <property type="entry name" value="FHIPEP family, domain 4"/>
    <property type="match status" value="1"/>
</dbReference>
<keyword evidence="7" id="KW-0813">Transport</keyword>
<feature type="transmembrane region" description="Helical" evidence="7">
    <location>
        <begin position="248"/>
        <end position="276"/>
    </location>
</feature>
<comment type="subcellular location">
    <subcellularLocation>
        <location evidence="1 7">Cell membrane</location>
        <topology evidence="1 7">Multi-pass membrane protein</topology>
    </subcellularLocation>
</comment>
<feature type="transmembrane region" description="Helical" evidence="7">
    <location>
        <begin position="84"/>
        <end position="104"/>
    </location>
</feature>
<feature type="transmembrane region" description="Helical" evidence="7">
    <location>
        <begin position="54"/>
        <end position="72"/>
    </location>
</feature>
<feature type="transmembrane region" description="Helical" evidence="7">
    <location>
        <begin position="315"/>
        <end position="334"/>
    </location>
</feature>
<dbReference type="InterPro" id="IPR042194">
    <property type="entry name" value="FHIPEP_1"/>
</dbReference>
<evidence type="ECO:0000256" key="2">
    <source>
        <dbReference type="ARBA" id="ARBA00008835"/>
    </source>
</evidence>
<keyword evidence="3 7" id="KW-1003">Cell membrane</keyword>
<dbReference type="GO" id="GO:0044780">
    <property type="term" value="P:bacterial-type flagellum assembly"/>
    <property type="evidence" value="ECO:0007669"/>
    <property type="project" value="InterPro"/>
</dbReference>
<dbReference type="InterPro" id="IPR042196">
    <property type="entry name" value="FHIPEP_4"/>
</dbReference>
<feature type="transmembrane region" description="Helical" evidence="7">
    <location>
        <begin position="29"/>
        <end position="48"/>
    </location>
</feature>
<dbReference type="PANTHER" id="PTHR30161:SF1">
    <property type="entry name" value="FLAGELLAR BIOSYNTHESIS PROTEIN FLHA-RELATED"/>
    <property type="match status" value="1"/>
</dbReference>
<dbReference type="Gene3D" id="3.40.30.60">
    <property type="entry name" value="FHIPEP family, domain 1"/>
    <property type="match status" value="1"/>
</dbReference>
<keyword evidence="7" id="KW-1006">Bacterial flagellum protein export</keyword>
<dbReference type="PANTHER" id="PTHR30161">
    <property type="entry name" value="FLAGELLAR EXPORT PROTEIN, MEMBRANE FLHA SUBUNIT-RELATED"/>
    <property type="match status" value="1"/>
</dbReference>
<feature type="transmembrane region" description="Helical" evidence="7">
    <location>
        <begin position="288"/>
        <end position="309"/>
    </location>
</feature>
<feature type="transmembrane region" description="Helical" evidence="7">
    <location>
        <begin position="216"/>
        <end position="236"/>
    </location>
</feature>
<comment type="function">
    <text evidence="7">Required for formation of the rod structure of the flagellar apparatus. Together with FliI and FliH, may constitute the export apparatus of flagellin.</text>
</comment>
<keyword evidence="9" id="KW-1185">Reference proteome</keyword>
<accession>A0A928V272</accession>
<keyword evidence="7" id="KW-0653">Protein transport</keyword>
<keyword evidence="8" id="KW-0969">Cilium</keyword>
<organism evidence="8 9">
    <name type="scientific">Cellvibrio polysaccharolyticus</name>
    <dbReference type="NCBI Taxonomy" id="2082724"/>
    <lineage>
        <taxon>Bacteria</taxon>
        <taxon>Pseudomonadati</taxon>
        <taxon>Pseudomonadota</taxon>
        <taxon>Gammaproteobacteria</taxon>
        <taxon>Cellvibrionales</taxon>
        <taxon>Cellvibrionaceae</taxon>
        <taxon>Cellvibrio</taxon>
    </lineage>
</organism>
<evidence type="ECO:0000256" key="6">
    <source>
        <dbReference type="ARBA" id="ARBA00023136"/>
    </source>
</evidence>
<reference evidence="8" key="1">
    <citation type="submission" date="2018-07" db="EMBL/GenBank/DDBJ databases">
        <title>Genome assembly of strain Ka43.</title>
        <authorList>
            <person name="Kukolya J."/>
            <person name="Nagy I."/>
            <person name="Horvath B."/>
            <person name="Toth A."/>
        </authorList>
    </citation>
    <scope>NUCLEOTIDE SEQUENCE</scope>
    <source>
        <strain evidence="8">KB43</strain>
    </source>
</reference>
<keyword evidence="7" id="KW-1005">Bacterial flagellum biogenesis</keyword>
<comment type="similarity">
    <text evidence="2 7">Belongs to the FHIPEP (flagella/HR/invasion proteins export pore) family.</text>
</comment>
<evidence type="ECO:0000313" key="9">
    <source>
        <dbReference type="Proteomes" id="UP000652567"/>
    </source>
</evidence>
<keyword evidence="5 7" id="KW-1133">Transmembrane helix</keyword>
<dbReference type="Pfam" id="PF00771">
    <property type="entry name" value="FHIPEP"/>
    <property type="match status" value="1"/>
</dbReference>
<feature type="transmembrane region" description="Helical" evidence="7">
    <location>
        <begin position="124"/>
        <end position="147"/>
    </location>
</feature>
<dbReference type="GO" id="GO:0005886">
    <property type="term" value="C:plasma membrane"/>
    <property type="evidence" value="ECO:0007669"/>
    <property type="project" value="UniProtKB-SubCell"/>
</dbReference>
<dbReference type="PRINTS" id="PR00949">
    <property type="entry name" value="TYPE3IMAPROT"/>
</dbReference>
<dbReference type="InterPro" id="IPR042193">
    <property type="entry name" value="FHIPEP_3"/>
</dbReference>
<keyword evidence="8" id="KW-0966">Cell projection</keyword>
<gene>
    <name evidence="7 8" type="primary">flhA</name>
    <name evidence="8" type="ORF">C4F51_09450</name>
</gene>